<dbReference type="STRING" id="9305.ENSSHAP00000000383"/>
<dbReference type="GO" id="GO:1905515">
    <property type="term" value="P:non-motile cilium assembly"/>
    <property type="evidence" value="ECO:0007669"/>
    <property type="project" value="TreeGrafter"/>
</dbReference>
<evidence type="ECO:0000313" key="2">
    <source>
        <dbReference type="Ensembl" id="ENSSHAP00000000383.2"/>
    </source>
</evidence>
<reference evidence="2" key="2">
    <citation type="submission" date="2025-08" db="UniProtKB">
        <authorList>
            <consortium name="Ensembl"/>
        </authorList>
    </citation>
    <scope>IDENTIFICATION</scope>
</reference>
<keyword evidence="3" id="KW-1185">Reference proteome</keyword>
<dbReference type="GO" id="GO:0060170">
    <property type="term" value="C:ciliary membrane"/>
    <property type="evidence" value="ECO:0007669"/>
    <property type="project" value="TreeGrafter"/>
</dbReference>
<dbReference type="GO" id="GO:0097730">
    <property type="term" value="C:non-motile cilium"/>
    <property type="evidence" value="ECO:0007669"/>
    <property type="project" value="TreeGrafter"/>
</dbReference>
<feature type="compositionally biased region" description="Basic and acidic residues" evidence="1">
    <location>
        <begin position="56"/>
        <end position="82"/>
    </location>
</feature>
<dbReference type="AlphaFoldDB" id="G3VB29"/>
<dbReference type="InterPro" id="IPR027417">
    <property type="entry name" value="P-loop_NTPase"/>
</dbReference>
<feature type="region of interest" description="Disordered" evidence="1">
    <location>
        <begin position="172"/>
        <end position="291"/>
    </location>
</feature>
<dbReference type="HOGENOM" id="CLU_040729_12_4_1"/>
<dbReference type="eggNOG" id="KOG0076">
    <property type="taxonomic scope" value="Eukaryota"/>
</dbReference>
<reference evidence="2" key="3">
    <citation type="submission" date="2025-09" db="UniProtKB">
        <authorList>
            <consortium name="Ensembl"/>
        </authorList>
    </citation>
    <scope>IDENTIFICATION</scope>
</reference>
<dbReference type="PANTHER" id="PTHR46090">
    <property type="entry name" value="ADP-RIBOSYLATION FACTOR-LIKE PROTEIN 13B"/>
    <property type="match status" value="1"/>
</dbReference>
<evidence type="ECO:0000313" key="3">
    <source>
        <dbReference type="Proteomes" id="UP000007648"/>
    </source>
</evidence>
<protein>
    <submittedName>
        <fullName evidence="2">Uncharacterized protein</fullName>
    </submittedName>
</protein>
<dbReference type="InterPro" id="IPR051995">
    <property type="entry name" value="Ciliary_GTPase"/>
</dbReference>
<gene>
    <name evidence="2" type="primary">ARL13B</name>
</gene>
<feature type="region of interest" description="Disordered" evidence="1">
    <location>
        <begin position="56"/>
        <end position="88"/>
    </location>
</feature>
<feature type="compositionally biased region" description="Basic residues" evidence="1">
    <location>
        <begin position="231"/>
        <end position="242"/>
    </location>
</feature>
<dbReference type="GO" id="GO:0097500">
    <property type="term" value="P:receptor localization to non-motile cilium"/>
    <property type="evidence" value="ECO:0007669"/>
    <property type="project" value="TreeGrafter"/>
</dbReference>
<dbReference type="PANTHER" id="PTHR46090:SF1">
    <property type="entry name" value="ADP-RIBOSYLATION FACTOR-LIKE PROTEIN 13A"/>
    <property type="match status" value="1"/>
</dbReference>
<dbReference type="Ensembl" id="ENSSHAT00000000388.2">
    <property type="protein sequence ID" value="ENSSHAP00000000383.2"/>
    <property type="gene ID" value="ENSSHAG00000000337.2"/>
</dbReference>
<dbReference type="Proteomes" id="UP000007648">
    <property type="component" value="Unassembled WGS sequence"/>
</dbReference>
<dbReference type="InParanoid" id="G3VB29"/>
<dbReference type="Gene3D" id="3.40.50.300">
    <property type="entry name" value="P-loop containing nucleotide triphosphate hydrolases"/>
    <property type="match status" value="1"/>
</dbReference>
<evidence type="ECO:0000256" key="1">
    <source>
        <dbReference type="SAM" id="MobiDB-lite"/>
    </source>
</evidence>
<accession>G3VB29</accession>
<sequence>MKGCSTVLGTGKKIDKSIRRGLFWLLNCIGNDFDGLKARVERDTKAQQVFEEMEKQERAERVRQLRKEREEREKEHATEHPEFSGFDSDIDSDPFIANPFQPINAVLMENERRKRRMDKDIDCIIQRPYTEQEKSDMQSQFNNGSQRTFDDCICTDPYRVLSYIRPTEKEIDNAQSSECADSDPSEKKNKTFRFIRPNRILPHNISDPGPEPQDSPSEAHPVPDPSEKKNKTFRFIRPKRILPHNISDPGPEPQDSPSEAHPVPDFCGKSLPPLRDLFRRKPNSDTDDCIS</sequence>
<organism evidence="2 3">
    <name type="scientific">Sarcophilus harrisii</name>
    <name type="common">Tasmanian devil</name>
    <name type="synonym">Sarcophilus laniarius</name>
    <dbReference type="NCBI Taxonomy" id="9305"/>
    <lineage>
        <taxon>Eukaryota</taxon>
        <taxon>Metazoa</taxon>
        <taxon>Chordata</taxon>
        <taxon>Craniata</taxon>
        <taxon>Vertebrata</taxon>
        <taxon>Euteleostomi</taxon>
        <taxon>Mammalia</taxon>
        <taxon>Metatheria</taxon>
        <taxon>Dasyuromorphia</taxon>
        <taxon>Dasyuridae</taxon>
        <taxon>Sarcophilus</taxon>
    </lineage>
</organism>
<reference evidence="2 3" key="1">
    <citation type="journal article" date="2011" name="Proc. Natl. Acad. Sci. U.S.A.">
        <title>Genetic diversity and population structure of the endangered marsupial Sarcophilus harrisii (Tasmanian devil).</title>
        <authorList>
            <person name="Miller W."/>
            <person name="Hayes V.M."/>
            <person name="Ratan A."/>
            <person name="Petersen D.C."/>
            <person name="Wittekindt N.E."/>
            <person name="Miller J."/>
            <person name="Walenz B."/>
            <person name="Knight J."/>
            <person name="Qi J."/>
            <person name="Zhao F."/>
            <person name="Wang Q."/>
            <person name="Bedoya-Reina O.C."/>
            <person name="Katiyar N."/>
            <person name="Tomsho L.P."/>
            <person name="Kasson L.M."/>
            <person name="Hardie R.A."/>
            <person name="Woodbridge P."/>
            <person name="Tindall E.A."/>
            <person name="Bertelsen M.F."/>
            <person name="Dixon D."/>
            <person name="Pyecroft S."/>
            <person name="Helgen K.M."/>
            <person name="Lesk A.M."/>
            <person name="Pringle T.H."/>
            <person name="Patterson N."/>
            <person name="Zhang Y."/>
            <person name="Kreiss A."/>
            <person name="Woods G.M."/>
            <person name="Jones M.E."/>
            <person name="Schuster S.C."/>
        </authorList>
    </citation>
    <scope>NUCLEOTIDE SEQUENCE [LARGE SCALE GENOMIC DNA]</scope>
</reference>
<name>G3VB29_SARHA</name>
<proteinExistence type="predicted"/>
<dbReference type="GO" id="GO:0031514">
    <property type="term" value="C:motile cilium"/>
    <property type="evidence" value="ECO:0007669"/>
    <property type="project" value="TreeGrafter"/>
</dbReference>
<dbReference type="eggNOG" id="KOG0074">
    <property type="taxonomic scope" value="Eukaryota"/>
</dbReference>